<evidence type="ECO:0000259" key="1">
    <source>
        <dbReference type="Pfam" id="PF01927"/>
    </source>
</evidence>
<keyword evidence="3" id="KW-1185">Reference proteome</keyword>
<name>A0A3E0WMC9_9GAMM</name>
<dbReference type="PANTHER" id="PTHR39081:SF1">
    <property type="entry name" value="MUT7-C RNASE DOMAIN-CONTAINING PROTEIN"/>
    <property type="match status" value="1"/>
</dbReference>
<comment type="caution">
    <text evidence="2">The sequence shown here is derived from an EMBL/GenBank/DDBJ whole genome shotgun (WGS) entry which is preliminary data.</text>
</comment>
<accession>A0A3E0WMC9</accession>
<gene>
    <name evidence="2" type="ORF">CAL65_15905</name>
</gene>
<evidence type="ECO:0000313" key="2">
    <source>
        <dbReference type="EMBL" id="RFA34130.1"/>
    </source>
</evidence>
<proteinExistence type="predicted"/>
<dbReference type="Proteomes" id="UP000256763">
    <property type="component" value="Unassembled WGS sequence"/>
</dbReference>
<dbReference type="Pfam" id="PF01927">
    <property type="entry name" value="Mut7-C"/>
    <property type="match status" value="1"/>
</dbReference>
<dbReference type="AlphaFoldDB" id="A0A3E0WMC9"/>
<protein>
    <recommendedName>
        <fullName evidence="1">Mut7-C RNAse domain-containing protein</fullName>
    </recommendedName>
</protein>
<dbReference type="EMBL" id="NFZW01000017">
    <property type="protein sequence ID" value="RFA34130.1"/>
    <property type="molecule type" value="Genomic_DNA"/>
</dbReference>
<dbReference type="RefSeq" id="WP_116348185.1">
    <property type="nucleotide sequence ID" value="NZ_NFZW01000017.1"/>
</dbReference>
<organism evidence="2 3">
    <name type="scientific">Alkalilimnicola ehrlichii</name>
    <dbReference type="NCBI Taxonomy" id="351052"/>
    <lineage>
        <taxon>Bacteria</taxon>
        <taxon>Pseudomonadati</taxon>
        <taxon>Pseudomonadota</taxon>
        <taxon>Gammaproteobacteria</taxon>
        <taxon>Chromatiales</taxon>
        <taxon>Ectothiorhodospiraceae</taxon>
        <taxon>Alkalilimnicola</taxon>
    </lineage>
</organism>
<reference evidence="3" key="1">
    <citation type="submission" date="2017-05" db="EMBL/GenBank/DDBJ databases">
        <authorList>
            <person name="Sharma S."/>
            <person name="Sidhu C."/>
            <person name="Pinnaka A.K."/>
        </authorList>
    </citation>
    <scope>NUCLEOTIDE SEQUENCE [LARGE SCALE GENOMIC DNA]</scope>
    <source>
        <strain evidence="3">AK93</strain>
    </source>
</reference>
<evidence type="ECO:0000313" key="3">
    <source>
        <dbReference type="Proteomes" id="UP000256763"/>
    </source>
</evidence>
<dbReference type="PANTHER" id="PTHR39081">
    <property type="entry name" value="MUT7-C DOMAIN-CONTAINING PROTEIN"/>
    <property type="match status" value="1"/>
</dbReference>
<feature type="domain" description="Mut7-C RNAse" evidence="1">
    <location>
        <begin position="18"/>
        <end position="149"/>
    </location>
</feature>
<dbReference type="InterPro" id="IPR002782">
    <property type="entry name" value="Mut7-C_RNAse_dom"/>
</dbReference>
<sequence length="160" mass="18846">MAREIVPGPAVSTEAIRPRLLCDEMLLRLARWLRAAGYDTALAVSGMQDRAVFRQVVAEERYLITRDRGFLERRDAERWVVLLETQALDDQARLLRERLGINWLRAPFSRCLVCNCRLHTVLGRQGDLRYCCRCQKLYWEGSHVRRMRCRLKQWQLCPLS</sequence>